<dbReference type="NCBIfam" id="TIGR03831">
    <property type="entry name" value="YgiT_finger"/>
    <property type="match status" value="1"/>
</dbReference>
<dbReference type="InterPro" id="IPR022453">
    <property type="entry name" value="Znf_MqsA-type"/>
</dbReference>
<dbReference type="Proteomes" id="UP000319296">
    <property type="component" value="Unassembled WGS sequence"/>
</dbReference>
<accession>A0A519BM59</accession>
<protein>
    <submittedName>
        <fullName evidence="1">YgiT-type zinc finger protein</fullName>
    </submittedName>
</protein>
<organism evidence="1 2">
    <name type="scientific">Candidatus Acididesulfobacter diazotrophicus</name>
    <dbReference type="NCBI Taxonomy" id="2597226"/>
    <lineage>
        <taxon>Bacteria</taxon>
        <taxon>Deltaproteobacteria</taxon>
        <taxon>Candidatus Acidulodesulfobacterales</taxon>
        <taxon>Candidatus Acididesulfobacter</taxon>
    </lineage>
</organism>
<evidence type="ECO:0000313" key="2">
    <source>
        <dbReference type="Proteomes" id="UP000319296"/>
    </source>
</evidence>
<gene>
    <name evidence="1" type="ORF">EVG15_06225</name>
</gene>
<dbReference type="EMBL" id="SGBB01000010">
    <property type="protein sequence ID" value="RZD18336.1"/>
    <property type="molecule type" value="Genomic_DNA"/>
</dbReference>
<name>A0A519BM59_9DELT</name>
<reference evidence="1 2" key="1">
    <citation type="journal article" date="2019" name="ISME J.">
        <title>Insights into ecological role of a new deltaproteobacterial order Candidatus Acidulodesulfobacterales by metagenomics and metatranscriptomics.</title>
        <authorList>
            <person name="Tan S."/>
            <person name="Liu J."/>
            <person name="Fang Y."/>
            <person name="Hedlund B.P."/>
            <person name="Lian Z.H."/>
            <person name="Huang L.Y."/>
            <person name="Li J.T."/>
            <person name="Huang L.N."/>
            <person name="Li W.J."/>
            <person name="Jiang H.C."/>
            <person name="Dong H.L."/>
            <person name="Shu W.S."/>
        </authorList>
    </citation>
    <scope>NUCLEOTIDE SEQUENCE [LARGE SCALE GENOMIC DNA]</scope>
    <source>
        <strain evidence="1">AP1</strain>
    </source>
</reference>
<evidence type="ECO:0000313" key="1">
    <source>
        <dbReference type="EMBL" id="RZD18336.1"/>
    </source>
</evidence>
<comment type="caution">
    <text evidence="1">The sequence shown here is derived from an EMBL/GenBank/DDBJ whole genome shotgun (WGS) entry which is preliminary data.</text>
</comment>
<dbReference type="Gene3D" id="3.10.20.860">
    <property type="match status" value="1"/>
</dbReference>
<sequence length="78" mass="9137">MRCVICKSSDIQMKKVEEEIEIGDDIILIPVEVLVCLNCGERYYDRKTMRKIEETRIKLMRHDLKVEEVGKVLRANVA</sequence>
<proteinExistence type="predicted"/>
<dbReference type="AlphaFoldDB" id="A0A519BM59"/>